<dbReference type="EMBL" id="JACIEF010000001">
    <property type="protein sequence ID" value="MBB4106276.1"/>
    <property type="molecule type" value="Genomic_DNA"/>
</dbReference>
<dbReference type="EMBL" id="BMHZ01000002">
    <property type="protein sequence ID" value="GGH00660.1"/>
    <property type="molecule type" value="Genomic_DNA"/>
</dbReference>
<evidence type="ECO:0000313" key="5">
    <source>
        <dbReference type="Proteomes" id="UP000642938"/>
    </source>
</evidence>
<dbReference type="Proteomes" id="UP000532273">
    <property type="component" value="Unassembled WGS sequence"/>
</dbReference>
<keyword evidence="5" id="KW-1185">Reference proteome</keyword>
<evidence type="ECO:0008006" key="6">
    <source>
        <dbReference type="Google" id="ProtNLM"/>
    </source>
</evidence>
<evidence type="ECO:0000313" key="3">
    <source>
        <dbReference type="EMBL" id="MBB4106276.1"/>
    </source>
</evidence>
<proteinExistence type="predicted"/>
<accession>A0A7W6K8M2</accession>
<feature type="chain" id="PRO_5031472916" description="Peptidase S74 domain-containing protein" evidence="1">
    <location>
        <begin position="24"/>
        <end position="421"/>
    </location>
</feature>
<reference evidence="3 4" key="3">
    <citation type="submission" date="2020-08" db="EMBL/GenBank/DDBJ databases">
        <title>Genomic Encyclopedia of Type Strains, Phase IV (KMG-IV): sequencing the most valuable type-strain genomes for metagenomic binning, comparative biology and taxonomic classification.</title>
        <authorList>
            <person name="Goeker M."/>
        </authorList>
    </citation>
    <scope>NUCLEOTIDE SEQUENCE [LARGE SCALE GENOMIC DNA]</scope>
    <source>
        <strain evidence="3 4">DSM 100774</strain>
    </source>
</reference>
<comment type="caution">
    <text evidence="3">The sequence shown here is derived from an EMBL/GenBank/DDBJ whole genome shotgun (WGS) entry which is preliminary data.</text>
</comment>
<keyword evidence="1" id="KW-0732">Signal</keyword>
<feature type="signal peptide" evidence="1">
    <location>
        <begin position="1"/>
        <end position="23"/>
    </location>
</feature>
<dbReference type="Proteomes" id="UP000642938">
    <property type="component" value="Unassembled WGS sequence"/>
</dbReference>
<evidence type="ECO:0000313" key="4">
    <source>
        <dbReference type="Proteomes" id="UP000532273"/>
    </source>
</evidence>
<sequence>MSVRTHIIALASLMITVLNTVKAQNTFTSTGPAGVNTLNPLGHFQVRGDSWFDASTKFYLTNNATDFGRTSFIITGRFQSLNDAWTFGSGARNAIVFAQNEADSGVDVGMPGDEKFSIQLEGNSRSLGFLSKQMGSTPNLVMAQNGFIGLGLTTPRTKFDVWGGDISVTGADHNGTAIISSAGGTSYFANNQLNNGIAIDYFGHVGVGTGSPRALLDVATYSGSGGLASVLSRMPEGDASGSGTYLGIKGYETTFSNYNGKTFALEHSFYGQTNSAVNFYRGGSQTGGFMTFSTNNNTERMRIDSWGNVGIGVTNPTERLTINGKIKANEIRVDGTNAPDYVFEEDYKVATLAELEKYIKANKHLPEIPSAKEFERDGIAVGEMNKLLLKKIEELTLHLIEKDKVLIDVQKRLLKLEKNKK</sequence>
<reference evidence="2" key="1">
    <citation type="journal article" date="2014" name="Int. J. Syst. Evol. Microbiol.">
        <title>Complete genome of a new Firmicutes species belonging to the dominant human colonic microbiota ('Ruminococcus bicirculans') reveals two chromosomes and a selective capacity to utilize plant glucans.</title>
        <authorList>
            <consortium name="NISC Comparative Sequencing Program"/>
            <person name="Wegmann U."/>
            <person name="Louis P."/>
            <person name="Goesmann A."/>
            <person name="Henrissat B."/>
            <person name="Duncan S.H."/>
            <person name="Flint H.J."/>
        </authorList>
    </citation>
    <scope>NUCLEOTIDE SEQUENCE</scope>
    <source>
        <strain evidence="2">CGMCC 1.15287</strain>
    </source>
</reference>
<reference evidence="2" key="4">
    <citation type="submission" date="2024-05" db="EMBL/GenBank/DDBJ databases">
        <authorList>
            <person name="Sun Q."/>
            <person name="Zhou Y."/>
        </authorList>
    </citation>
    <scope>NUCLEOTIDE SEQUENCE</scope>
    <source>
        <strain evidence="2">CGMCC 1.15287</strain>
    </source>
</reference>
<dbReference type="AlphaFoldDB" id="A0A7W6K8M2"/>
<dbReference type="RefSeq" id="WP_183759559.1">
    <property type="nucleotide sequence ID" value="NZ_BMHZ01000002.1"/>
</dbReference>
<evidence type="ECO:0000256" key="1">
    <source>
        <dbReference type="SAM" id="SignalP"/>
    </source>
</evidence>
<evidence type="ECO:0000313" key="2">
    <source>
        <dbReference type="EMBL" id="GGH00660.1"/>
    </source>
</evidence>
<organism evidence="3 4">
    <name type="scientific">Pedobacter zeae</name>
    <dbReference type="NCBI Taxonomy" id="1737356"/>
    <lineage>
        <taxon>Bacteria</taxon>
        <taxon>Pseudomonadati</taxon>
        <taxon>Bacteroidota</taxon>
        <taxon>Sphingobacteriia</taxon>
        <taxon>Sphingobacteriales</taxon>
        <taxon>Sphingobacteriaceae</taxon>
        <taxon>Pedobacter</taxon>
    </lineage>
</organism>
<gene>
    <name evidence="2" type="ORF">GCM10007422_14050</name>
    <name evidence="3" type="ORF">GGQ60_000236</name>
</gene>
<reference evidence="5" key="2">
    <citation type="journal article" date="2019" name="Int. J. Syst. Evol. Microbiol.">
        <title>The Global Catalogue of Microorganisms (GCM) 10K type strain sequencing project: providing services to taxonomists for standard genome sequencing and annotation.</title>
        <authorList>
            <consortium name="The Broad Institute Genomics Platform"/>
            <consortium name="The Broad Institute Genome Sequencing Center for Infectious Disease"/>
            <person name="Wu L."/>
            <person name="Ma J."/>
        </authorList>
    </citation>
    <scope>NUCLEOTIDE SEQUENCE [LARGE SCALE GENOMIC DNA]</scope>
    <source>
        <strain evidence="5">CGMCC 1.15287</strain>
    </source>
</reference>
<name>A0A7W6K8M2_9SPHI</name>
<protein>
    <recommendedName>
        <fullName evidence="6">Peptidase S74 domain-containing protein</fullName>
    </recommendedName>
</protein>